<evidence type="ECO:0000313" key="1">
    <source>
        <dbReference type="EMBL" id="CAA3020698.1"/>
    </source>
</evidence>
<organism evidence="1 2">
    <name type="scientific">Olea europaea subsp. europaea</name>
    <dbReference type="NCBI Taxonomy" id="158383"/>
    <lineage>
        <taxon>Eukaryota</taxon>
        <taxon>Viridiplantae</taxon>
        <taxon>Streptophyta</taxon>
        <taxon>Embryophyta</taxon>
        <taxon>Tracheophyta</taxon>
        <taxon>Spermatophyta</taxon>
        <taxon>Magnoliopsida</taxon>
        <taxon>eudicotyledons</taxon>
        <taxon>Gunneridae</taxon>
        <taxon>Pentapetalae</taxon>
        <taxon>asterids</taxon>
        <taxon>lamiids</taxon>
        <taxon>Lamiales</taxon>
        <taxon>Oleaceae</taxon>
        <taxon>Oleeae</taxon>
        <taxon>Olea</taxon>
    </lineage>
</organism>
<feature type="non-terminal residue" evidence="1">
    <location>
        <position position="68"/>
    </location>
</feature>
<name>A0A8S0UU04_OLEEU</name>
<dbReference type="AlphaFoldDB" id="A0A8S0UU04"/>
<accession>A0A8S0UU04</accession>
<proteinExistence type="predicted"/>
<dbReference type="EMBL" id="CACTIH010009043">
    <property type="protein sequence ID" value="CAA3020698.1"/>
    <property type="molecule type" value="Genomic_DNA"/>
</dbReference>
<protein>
    <submittedName>
        <fullName evidence="1">APO 4, mitochondrial</fullName>
    </submittedName>
</protein>
<dbReference type="Gramene" id="OE9D000456T1">
    <property type="protein sequence ID" value="OE9D000456C1"/>
    <property type="gene ID" value="OE9D000456"/>
</dbReference>
<gene>
    <name evidence="1" type="ORF">OLEA9_D000456</name>
</gene>
<sequence>MIFEVVLGRYKFYSSKSKPMVDLKKFRPVILKRIEEQDKEYPIKRLSPVAHEVLQARAILYHGVSTLI</sequence>
<reference evidence="1 2" key="1">
    <citation type="submission" date="2019-12" db="EMBL/GenBank/DDBJ databases">
        <authorList>
            <person name="Alioto T."/>
            <person name="Alioto T."/>
            <person name="Gomez Garrido J."/>
        </authorList>
    </citation>
    <scope>NUCLEOTIDE SEQUENCE [LARGE SCALE GENOMIC DNA]</scope>
</reference>
<dbReference type="OrthoDB" id="1732439at2759"/>
<evidence type="ECO:0000313" key="2">
    <source>
        <dbReference type="Proteomes" id="UP000594638"/>
    </source>
</evidence>
<comment type="caution">
    <text evidence="1">The sequence shown here is derived from an EMBL/GenBank/DDBJ whole genome shotgun (WGS) entry which is preliminary data.</text>
</comment>
<dbReference type="Proteomes" id="UP000594638">
    <property type="component" value="Unassembled WGS sequence"/>
</dbReference>
<keyword evidence="2" id="KW-1185">Reference proteome</keyword>